<gene>
    <name evidence="7" type="ORF">NDI56_11780</name>
</gene>
<feature type="region of interest" description="Disordered" evidence="5">
    <location>
        <begin position="324"/>
        <end position="347"/>
    </location>
</feature>
<dbReference type="PANTHER" id="PTHR42711:SF5">
    <property type="entry name" value="ABC TRANSPORTER ATP-BINDING PROTEIN NATA"/>
    <property type="match status" value="1"/>
</dbReference>
<feature type="compositionally biased region" description="Polar residues" evidence="5">
    <location>
        <begin position="327"/>
        <end position="347"/>
    </location>
</feature>
<dbReference type="RefSeq" id="WP_310919739.1">
    <property type="nucleotide sequence ID" value="NZ_JAMQON010000003.1"/>
</dbReference>
<dbReference type="InterPro" id="IPR003593">
    <property type="entry name" value="AAA+_ATPase"/>
</dbReference>
<comment type="similarity">
    <text evidence="1">Belongs to the ABC transporter superfamily.</text>
</comment>
<dbReference type="Gene3D" id="3.40.50.300">
    <property type="entry name" value="P-loop containing nucleotide triphosphate hydrolases"/>
    <property type="match status" value="1"/>
</dbReference>
<evidence type="ECO:0000313" key="7">
    <source>
        <dbReference type="EMBL" id="MDS0260073.1"/>
    </source>
</evidence>
<evidence type="ECO:0000256" key="1">
    <source>
        <dbReference type="ARBA" id="ARBA00005417"/>
    </source>
</evidence>
<dbReference type="PANTHER" id="PTHR42711">
    <property type="entry name" value="ABC TRANSPORTER ATP-BINDING PROTEIN"/>
    <property type="match status" value="1"/>
</dbReference>
<evidence type="ECO:0000256" key="4">
    <source>
        <dbReference type="ARBA" id="ARBA00022840"/>
    </source>
</evidence>
<dbReference type="EMBL" id="JAMQON010000003">
    <property type="protein sequence ID" value="MDS0260073.1"/>
    <property type="molecule type" value="Genomic_DNA"/>
</dbReference>
<proteinExistence type="inferred from homology"/>
<evidence type="ECO:0000256" key="2">
    <source>
        <dbReference type="ARBA" id="ARBA00022448"/>
    </source>
</evidence>
<evidence type="ECO:0000313" key="8">
    <source>
        <dbReference type="Proteomes" id="UP001259659"/>
    </source>
</evidence>
<dbReference type="InterPro" id="IPR050763">
    <property type="entry name" value="ABC_transporter_ATP-binding"/>
</dbReference>
<dbReference type="CDD" id="cd03230">
    <property type="entry name" value="ABC_DR_subfamily_A"/>
    <property type="match status" value="1"/>
</dbReference>
<comment type="caution">
    <text evidence="7">The sequence shown here is derived from an EMBL/GenBank/DDBJ whole genome shotgun (WGS) entry which is preliminary data.</text>
</comment>
<dbReference type="Proteomes" id="UP001259659">
    <property type="component" value="Unassembled WGS sequence"/>
</dbReference>
<evidence type="ECO:0000256" key="3">
    <source>
        <dbReference type="ARBA" id="ARBA00022741"/>
    </source>
</evidence>
<accession>A0ABU2FDP8</accession>
<dbReference type="InterPro" id="IPR027417">
    <property type="entry name" value="P-loop_NTPase"/>
</dbReference>
<dbReference type="SUPFAM" id="SSF52540">
    <property type="entry name" value="P-loop containing nucleoside triphosphate hydrolases"/>
    <property type="match status" value="1"/>
</dbReference>
<name>A0ABU2FDP8_9EURY</name>
<keyword evidence="3" id="KW-0547">Nucleotide-binding</keyword>
<keyword evidence="2" id="KW-0813">Transport</keyword>
<sequence>MRNHSTGVAGSSHPIIEVRGLTKRFSGPEGEITAVDGVSFDINEGEIVGFLGPNGAGKTTTIKSILGIIEPTDGTALIDGLDPTVETKQVYNRVSGMLEGARNLYWRLTVRENLRYFTGLQGRHPDRETERHERLLSLVNLESKADEQVRSLSRGMKQKACLACVLARSTPIVFLDEPTLGLDVEGSRDLQSELRRLATEEDRTVIISSHDMDVIESVCDRVLLFDDGELAVEDRLESLLGAFSTQAYRVHLSERFPAEQSLEGYDPDWAGDRRSFSVTLRDETDFYNFTDVLEASDASLDRIEPITADLENVFVSILEEEADVQRQETPATDGQSGFVTGQQGVDS</sequence>
<keyword evidence="8" id="KW-1185">Reference proteome</keyword>
<keyword evidence="4 7" id="KW-0067">ATP-binding</keyword>
<protein>
    <submittedName>
        <fullName evidence="7">ABC transporter ATP-binding protein</fullName>
    </submittedName>
</protein>
<dbReference type="GO" id="GO:0005524">
    <property type="term" value="F:ATP binding"/>
    <property type="evidence" value="ECO:0007669"/>
    <property type="project" value="UniProtKB-KW"/>
</dbReference>
<reference evidence="7 8" key="1">
    <citation type="submission" date="2022-06" db="EMBL/GenBank/DDBJ databases">
        <title>Haloarcula sp. a new haloarchaeum isolate from saline soil.</title>
        <authorList>
            <person name="Strakova D."/>
            <person name="Galisteo C."/>
            <person name="Sanchez-Porro C."/>
            <person name="Ventosa A."/>
        </authorList>
    </citation>
    <scope>NUCLEOTIDE SEQUENCE [LARGE SCALE GENOMIC DNA]</scope>
    <source>
        <strain evidence="7 8">S1CR25-12</strain>
    </source>
</reference>
<feature type="domain" description="ABC transporter" evidence="6">
    <location>
        <begin position="16"/>
        <end position="252"/>
    </location>
</feature>
<dbReference type="Pfam" id="PF00005">
    <property type="entry name" value="ABC_tran"/>
    <property type="match status" value="1"/>
</dbReference>
<dbReference type="InterPro" id="IPR003439">
    <property type="entry name" value="ABC_transporter-like_ATP-bd"/>
</dbReference>
<evidence type="ECO:0000256" key="5">
    <source>
        <dbReference type="SAM" id="MobiDB-lite"/>
    </source>
</evidence>
<organism evidence="7 8">
    <name type="scientific">Haloarcula saliterrae</name>
    <dbReference type="NCBI Taxonomy" id="2950534"/>
    <lineage>
        <taxon>Archaea</taxon>
        <taxon>Methanobacteriati</taxon>
        <taxon>Methanobacteriota</taxon>
        <taxon>Stenosarchaea group</taxon>
        <taxon>Halobacteria</taxon>
        <taxon>Halobacteriales</taxon>
        <taxon>Haloarculaceae</taxon>
        <taxon>Haloarcula</taxon>
    </lineage>
</organism>
<dbReference type="PROSITE" id="PS50893">
    <property type="entry name" value="ABC_TRANSPORTER_2"/>
    <property type="match status" value="1"/>
</dbReference>
<dbReference type="SMART" id="SM00382">
    <property type="entry name" value="AAA"/>
    <property type="match status" value="1"/>
</dbReference>
<evidence type="ECO:0000259" key="6">
    <source>
        <dbReference type="PROSITE" id="PS50893"/>
    </source>
</evidence>